<feature type="transmembrane region" description="Helical" evidence="1">
    <location>
        <begin position="250"/>
        <end position="270"/>
    </location>
</feature>
<proteinExistence type="predicted"/>
<protein>
    <submittedName>
        <fullName evidence="2">Uncharacterized protein</fullName>
    </submittedName>
</protein>
<evidence type="ECO:0000313" key="3">
    <source>
        <dbReference type="Proteomes" id="UP000708148"/>
    </source>
</evidence>
<evidence type="ECO:0000256" key="1">
    <source>
        <dbReference type="SAM" id="Phobius"/>
    </source>
</evidence>
<dbReference type="EMBL" id="CAJHUC010001837">
    <property type="protein sequence ID" value="CAD7702457.1"/>
    <property type="molecule type" value="Genomic_DNA"/>
</dbReference>
<sequence length="347" mass="37155">MAMTSISRPCPMVAGVAGPLLRRLPRPTSHRCSRVMASAAEHAQKFPPEFPNAILPPSPGCGFMKAPPKQSLVDAGMAHTAKAWVLNSVEFVHWLSFVPGIAVAWMMFQYMGAIAAVQVLGKQIGTLGVFIMMIGHLTQVYGAGLCGNMNHDYEGWQVAPFRSPLPIPNQDNPPQHATSFNNGWLRTVTYHYLLGTYTMGMALFSAAALAFRPAALACAGLTAAVVFLAPKQPLITRKDGEVPVLPISKWMFGILGANAVLNLACIGLIFSPRLLHLVTPYIGSDLLAKVLAGALGAGPLLFFAAAGVLEGVKAEGTFNQYWHLAAFVSVNVGFVLMALLYKYVFGC</sequence>
<feature type="transmembrane region" description="Helical" evidence="1">
    <location>
        <begin position="290"/>
        <end position="309"/>
    </location>
</feature>
<accession>A0A8S1J4U8</accession>
<feature type="transmembrane region" description="Helical" evidence="1">
    <location>
        <begin position="202"/>
        <end position="229"/>
    </location>
</feature>
<dbReference type="AlphaFoldDB" id="A0A8S1J4U8"/>
<feature type="transmembrane region" description="Helical" evidence="1">
    <location>
        <begin position="94"/>
        <end position="117"/>
    </location>
</feature>
<dbReference type="Proteomes" id="UP000708148">
    <property type="component" value="Unassembled WGS sequence"/>
</dbReference>
<feature type="transmembrane region" description="Helical" evidence="1">
    <location>
        <begin position="321"/>
        <end position="341"/>
    </location>
</feature>
<reference evidence="2" key="1">
    <citation type="submission" date="2020-12" db="EMBL/GenBank/DDBJ databases">
        <authorList>
            <person name="Iha C."/>
        </authorList>
    </citation>
    <scope>NUCLEOTIDE SEQUENCE</scope>
</reference>
<feature type="transmembrane region" description="Helical" evidence="1">
    <location>
        <begin position="124"/>
        <end position="144"/>
    </location>
</feature>
<organism evidence="2 3">
    <name type="scientific">Ostreobium quekettii</name>
    <dbReference type="NCBI Taxonomy" id="121088"/>
    <lineage>
        <taxon>Eukaryota</taxon>
        <taxon>Viridiplantae</taxon>
        <taxon>Chlorophyta</taxon>
        <taxon>core chlorophytes</taxon>
        <taxon>Ulvophyceae</taxon>
        <taxon>TCBD clade</taxon>
        <taxon>Bryopsidales</taxon>
        <taxon>Ostreobineae</taxon>
        <taxon>Ostreobiaceae</taxon>
        <taxon>Ostreobium</taxon>
    </lineage>
</organism>
<keyword evidence="1" id="KW-1133">Transmembrane helix</keyword>
<keyword evidence="1" id="KW-0472">Membrane</keyword>
<comment type="caution">
    <text evidence="2">The sequence shown here is derived from an EMBL/GenBank/DDBJ whole genome shotgun (WGS) entry which is preliminary data.</text>
</comment>
<keyword evidence="1" id="KW-0812">Transmembrane</keyword>
<gene>
    <name evidence="2" type="ORF">OSTQU699_LOCUS7814</name>
</gene>
<dbReference type="OrthoDB" id="557906at2759"/>
<name>A0A8S1J4U8_9CHLO</name>
<evidence type="ECO:0000313" key="2">
    <source>
        <dbReference type="EMBL" id="CAD7702457.1"/>
    </source>
</evidence>
<keyword evidence="3" id="KW-1185">Reference proteome</keyword>